<evidence type="ECO:0000313" key="3">
    <source>
        <dbReference type="Proteomes" id="UP000295626"/>
    </source>
</evidence>
<accession>A0ABY2DM93</accession>
<proteinExistence type="predicted"/>
<protein>
    <submittedName>
        <fullName evidence="2">Uncharacterized protein</fullName>
    </submittedName>
</protein>
<dbReference type="EMBL" id="SMKE01000002">
    <property type="protein sequence ID" value="TDC02680.1"/>
    <property type="molecule type" value="Genomic_DNA"/>
</dbReference>
<evidence type="ECO:0000313" key="2">
    <source>
        <dbReference type="EMBL" id="TDC02680.1"/>
    </source>
</evidence>
<name>A0ABY2DM93_9ACTN</name>
<comment type="caution">
    <text evidence="2">The sequence shown here is derived from an EMBL/GenBank/DDBJ whole genome shotgun (WGS) entry which is preliminary data.</text>
</comment>
<organism evidence="2 3">
    <name type="scientific">Micromonospora fluostatini</name>
    <dbReference type="NCBI Taxonomy" id="1629071"/>
    <lineage>
        <taxon>Bacteria</taxon>
        <taxon>Bacillati</taxon>
        <taxon>Actinomycetota</taxon>
        <taxon>Actinomycetes</taxon>
        <taxon>Micromonosporales</taxon>
        <taxon>Micromonosporaceae</taxon>
        <taxon>Micromonospora</taxon>
    </lineage>
</organism>
<dbReference type="Proteomes" id="UP000295626">
    <property type="component" value="Unassembled WGS sequence"/>
</dbReference>
<gene>
    <name evidence="2" type="ORF">E1091_00315</name>
</gene>
<feature type="region of interest" description="Disordered" evidence="1">
    <location>
        <begin position="34"/>
        <end position="55"/>
    </location>
</feature>
<feature type="compositionally biased region" description="Basic and acidic residues" evidence="1">
    <location>
        <begin position="34"/>
        <end position="49"/>
    </location>
</feature>
<reference evidence="2 3" key="1">
    <citation type="submission" date="2019-02" db="EMBL/GenBank/DDBJ databases">
        <title>Draft genome sequences of novel Actinobacteria.</title>
        <authorList>
            <person name="Sahin N."/>
            <person name="Ay H."/>
            <person name="Saygin H."/>
        </authorList>
    </citation>
    <scope>NUCLEOTIDE SEQUENCE [LARGE SCALE GENOMIC DNA]</scope>
    <source>
        <strain evidence="2 3">JCM 30529</strain>
    </source>
</reference>
<sequence>MGPHVDGGWGVEWVPRTDDLDEISAEVVDLGVHDSEHEAKRAAQTREDEATHEDDDGCAIYANEWYPVTCDDEEVNVRDLEVGDVFTECELSDPQRVVATGRDITGAYHLECDSVDD</sequence>
<keyword evidence="3" id="KW-1185">Reference proteome</keyword>
<evidence type="ECO:0000256" key="1">
    <source>
        <dbReference type="SAM" id="MobiDB-lite"/>
    </source>
</evidence>